<evidence type="ECO:0000313" key="8">
    <source>
        <dbReference type="Proteomes" id="UP000232323"/>
    </source>
</evidence>
<comment type="subcellular location">
    <subcellularLocation>
        <location evidence="1">Nucleus</location>
        <location evidence="1">Nucleolus</location>
    </subcellularLocation>
</comment>
<feature type="domain" description="Bms1-type G" evidence="6">
    <location>
        <begin position="103"/>
        <end position="301"/>
    </location>
</feature>
<keyword evidence="3" id="KW-0539">Nucleus</keyword>
<evidence type="ECO:0000313" key="7">
    <source>
        <dbReference type="EMBL" id="GAX77670.1"/>
    </source>
</evidence>
<evidence type="ECO:0000256" key="5">
    <source>
        <dbReference type="SAM" id="MobiDB-lite"/>
    </source>
</evidence>
<gene>
    <name evidence="7" type="ORF">CEUSTIGMA_g5113.t1</name>
</gene>
<dbReference type="GO" id="GO:0005525">
    <property type="term" value="F:GTP binding"/>
    <property type="evidence" value="ECO:0007669"/>
    <property type="project" value="TreeGrafter"/>
</dbReference>
<dbReference type="InterPro" id="IPR007034">
    <property type="entry name" value="BMS1_TSR1_C"/>
</dbReference>
<evidence type="ECO:0000256" key="2">
    <source>
        <dbReference type="ARBA" id="ARBA00022517"/>
    </source>
</evidence>
<dbReference type="EMBL" id="BEGY01000026">
    <property type="protein sequence ID" value="GAX77670.1"/>
    <property type="molecule type" value="Genomic_DNA"/>
</dbReference>
<evidence type="ECO:0000256" key="4">
    <source>
        <dbReference type="ARBA" id="ARBA00038288"/>
    </source>
</evidence>
<dbReference type="GO" id="GO:0005730">
    <property type="term" value="C:nucleolus"/>
    <property type="evidence" value="ECO:0007669"/>
    <property type="project" value="UniProtKB-SubCell"/>
</dbReference>
<dbReference type="GO" id="GO:0030688">
    <property type="term" value="C:preribosome, small subunit precursor"/>
    <property type="evidence" value="ECO:0007669"/>
    <property type="project" value="TreeGrafter"/>
</dbReference>
<dbReference type="PANTHER" id="PTHR12858">
    <property type="entry name" value="RIBOSOME BIOGENESIS PROTEIN"/>
    <property type="match status" value="1"/>
</dbReference>
<evidence type="ECO:0000256" key="3">
    <source>
        <dbReference type="ARBA" id="ARBA00023242"/>
    </source>
</evidence>
<feature type="region of interest" description="Disordered" evidence="5">
    <location>
        <begin position="375"/>
        <end position="420"/>
    </location>
</feature>
<dbReference type="Proteomes" id="UP000232323">
    <property type="component" value="Unassembled WGS sequence"/>
</dbReference>
<dbReference type="STRING" id="1157962.A0A250X4I7"/>
<name>A0A250X4I7_9CHLO</name>
<dbReference type="InterPro" id="IPR030387">
    <property type="entry name" value="G_Bms1/Tsr1_dom"/>
</dbReference>
<dbReference type="OrthoDB" id="119302at2759"/>
<feature type="region of interest" description="Disordered" evidence="5">
    <location>
        <begin position="485"/>
        <end position="531"/>
    </location>
</feature>
<accession>A0A250X4I7</accession>
<feature type="region of interest" description="Disordered" evidence="5">
    <location>
        <begin position="570"/>
        <end position="589"/>
    </location>
</feature>
<protein>
    <recommendedName>
        <fullName evidence="6">Bms1-type G domain-containing protein</fullName>
    </recommendedName>
</protein>
<dbReference type="GO" id="GO:0034511">
    <property type="term" value="F:U3 snoRNA binding"/>
    <property type="evidence" value="ECO:0007669"/>
    <property type="project" value="TreeGrafter"/>
</dbReference>
<organism evidence="7 8">
    <name type="scientific">Chlamydomonas eustigma</name>
    <dbReference type="NCBI Taxonomy" id="1157962"/>
    <lineage>
        <taxon>Eukaryota</taxon>
        <taxon>Viridiplantae</taxon>
        <taxon>Chlorophyta</taxon>
        <taxon>core chlorophytes</taxon>
        <taxon>Chlorophyceae</taxon>
        <taxon>CS clade</taxon>
        <taxon>Chlamydomonadales</taxon>
        <taxon>Chlamydomonadaceae</taxon>
        <taxon>Chlamydomonas</taxon>
    </lineage>
</organism>
<comment type="similarity">
    <text evidence="4">Belongs to the TRAFAC class translation factor GTPase superfamily. Bms1-like GTPase family. TSR1 subfamily.</text>
</comment>
<feature type="compositionally biased region" description="Acidic residues" evidence="5">
    <location>
        <begin position="492"/>
        <end position="513"/>
    </location>
</feature>
<dbReference type="GO" id="GO:0003924">
    <property type="term" value="F:GTPase activity"/>
    <property type="evidence" value="ECO:0007669"/>
    <property type="project" value="TreeGrafter"/>
</dbReference>
<comment type="caution">
    <text evidence="7">The sequence shown here is derived from an EMBL/GenBank/DDBJ whole genome shotgun (WGS) entry which is preliminary data.</text>
</comment>
<dbReference type="AlphaFoldDB" id="A0A250X4I7"/>
<dbReference type="SMART" id="SM01362">
    <property type="entry name" value="DUF663"/>
    <property type="match status" value="1"/>
</dbReference>
<keyword evidence="2" id="KW-0690">Ribosome biogenesis</keyword>
<dbReference type="PROSITE" id="PS51714">
    <property type="entry name" value="G_BMS1"/>
    <property type="match status" value="1"/>
</dbReference>
<feature type="compositionally biased region" description="Acidic residues" evidence="5">
    <location>
        <begin position="578"/>
        <end position="589"/>
    </location>
</feature>
<evidence type="ECO:0000256" key="1">
    <source>
        <dbReference type="ARBA" id="ARBA00004604"/>
    </source>
</evidence>
<feature type="region of interest" description="Disordered" evidence="5">
    <location>
        <begin position="17"/>
        <end position="74"/>
    </location>
</feature>
<sequence length="926" mass="100904">MLLTTDAKVQYNCNSSEACSSPECKMGGPTRHGQHNKAHKAGRTAGLSARQKQRLGKEVVGPHRKPCKSGASQGGKLERIAAAKQIRDAKRNELISMKRRLAAPVVISVLPLSKSVDVSRLWDQLLSACKFQVAENGSEGREANEDRDICMEIDEVLGGLERKSEPLTMQTVTLPNKGRLRLTLLPPPSDRTDLMAVVDIGRAAEVLVLAVPGDSQCAVDEEGQAAVSVLRAMGLPSIVVAVQSSVTKGSNVTSMKERSASKKKAEEAIKSQIAGDHKMFHADTASDCQQLVRHLAEHPATVPVWRRQRPSLLVEGAEYRAGAEEGAVENSAAEPTGRLLLTGYIRCGGLSANQLIHIPGAGDFQIDRIEGIFEGGAHGSDRHGFGASKKGQGGRSSSAGGHAPRAGSGVGDGEGDSVMDVSDIGTTLLAQHDDEVREAVVRVNQADRDGEDGEQTWPSEQELLDVQTLIEGKRKKRNLPAGTSEYQAAWLLDDEEDGEEEEDEEEEEEEDNMVDSSGMNPEGRRGNQDDEVDEAPELHEMVDDEEAGSDTMALDEEAGDDAALYKELRSRHKQEQEQAQEEYPDEVDVPTDVPARVRFQKYRGLKSFRSSTWDSKEWLPAEYSRVFAFENFKRAHKRAKAAVERATAGLDPCAAAPGSLVVVHVVGVSASQAQVVLGRVPTSPSPHLSEPQASLPMSTGSPLVAFGLMQHEGKMSVLHGGIKKVASYSEPIRNKEQLLFVTGVRAFQSCPIFSADTPGDKQKMERFLLPGRHVIASMYAPISYGPLPFLAFKVMPQLQSTDIAGSAGLCKSNATQALMLAASGALRGCDPDRIMLKKITLTGYPTRVHKRRATVKFMFHNPDDIRWFRPVELYTKRGRRGRITDAIGTHGAMKCLFDCPVEQRDVVCMSLYKRAFPKWPKDLTFA</sequence>
<dbReference type="Pfam" id="PF08142">
    <property type="entry name" value="AARP2CN"/>
    <property type="match status" value="1"/>
</dbReference>
<dbReference type="SMART" id="SM00785">
    <property type="entry name" value="AARP2CN"/>
    <property type="match status" value="1"/>
</dbReference>
<reference evidence="7 8" key="1">
    <citation type="submission" date="2017-08" db="EMBL/GenBank/DDBJ databases">
        <title>Acidophilic green algal genome provides insights into adaptation to an acidic environment.</title>
        <authorList>
            <person name="Hirooka S."/>
            <person name="Hirose Y."/>
            <person name="Kanesaki Y."/>
            <person name="Higuchi S."/>
            <person name="Fujiwara T."/>
            <person name="Onuma R."/>
            <person name="Era A."/>
            <person name="Ohbayashi R."/>
            <person name="Uzuka A."/>
            <person name="Nozaki H."/>
            <person name="Yoshikawa H."/>
            <person name="Miyagishima S.Y."/>
        </authorList>
    </citation>
    <scope>NUCLEOTIDE SEQUENCE [LARGE SCALE GENOMIC DNA]</scope>
    <source>
        <strain evidence="7 8">NIES-2499</strain>
    </source>
</reference>
<proteinExistence type="inferred from homology"/>
<dbReference type="InterPro" id="IPR012948">
    <property type="entry name" value="AARP2CN"/>
</dbReference>
<evidence type="ECO:0000259" key="6">
    <source>
        <dbReference type="PROSITE" id="PS51714"/>
    </source>
</evidence>
<dbReference type="InterPro" id="IPR039761">
    <property type="entry name" value="Bms1/Tsr1"/>
</dbReference>
<dbReference type="GO" id="GO:0000462">
    <property type="term" value="P:maturation of SSU-rRNA from tricistronic rRNA transcript (SSU-rRNA, 5.8S rRNA, LSU-rRNA)"/>
    <property type="evidence" value="ECO:0007669"/>
    <property type="project" value="TreeGrafter"/>
</dbReference>
<keyword evidence="8" id="KW-1185">Reference proteome</keyword>
<feature type="compositionally biased region" description="Basic residues" evidence="5">
    <location>
        <begin position="32"/>
        <end position="42"/>
    </location>
</feature>
<dbReference type="PANTHER" id="PTHR12858:SF1">
    <property type="entry name" value="PRE-RRNA-PROCESSING PROTEIN TSR1 HOMOLOG"/>
    <property type="match status" value="1"/>
</dbReference>
<dbReference type="Pfam" id="PF04950">
    <property type="entry name" value="RIBIOP_C"/>
    <property type="match status" value="1"/>
</dbReference>
<dbReference type="GO" id="GO:0000479">
    <property type="term" value="P:endonucleolytic cleavage of tricistronic rRNA transcript (SSU-rRNA, 5.8S rRNA, LSU-rRNA)"/>
    <property type="evidence" value="ECO:0007669"/>
    <property type="project" value="TreeGrafter"/>
</dbReference>